<dbReference type="InterPro" id="IPR008927">
    <property type="entry name" value="6-PGluconate_DH-like_C_sf"/>
</dbReference>
<dbReference type="EMBL" id="CP140637">
    <property type="protein sequence ID" value="WRW39138.1"/>
    <property type="molecule type" value="Genomic_DNA"/>
</dbReference>
<dbReference type="RefSeq" id="WP_245484585.1">
    <property type="nucleotide sequence ID" value="NZ_BSOQ01000011.1"/>
</dbReference>
<organism evidence="2 3">
    <name type="scientific">Rhizobium indigoferae</name>
    <dbReference type="NCBI Taxonomy" id="158891"/>
    <lineage>
        <taxon>Bacteria</taxon>
        <taxon>Pseudomonadati</taxon>
        <taxon>Pseudomonadota</taxon>
        <taxon>Alphaproteobacteria</taxon>
        <taxon>Hyphomicrobiales</taxon>
        <taxon>Rhizobiaceae</taxon>
        <taxon>Rhizobium/Agrobacterium group</taxon>
        <taxon>Rhizobium</taxon>
    </lineage>
</organism>
<evidence type="ECO:0000259" key="1">
    <source>
        <dbReference type="Pfam" id="PF07479"/>
    </source>
</evidence>
<name>A0ABZ1DTA3_9HYPH</name>
<gene>
    <name evidence="2" type="ORF">U5G49_006183</name>
</gene>
<evidence type="ECO:0000313" key="2">
    <source>
        <dbReference type="EMBL" id="WRW39138.1"/>
    </source>
</evidence>
<sequence>MAPLPLSPSCTLGGQTTTAFGLAGLGDLHVTVGGGRNSRLGQGLGTGRTVVEMLSSELFGETVEGVDTARVLANMALEKQHTDEDPLAYFPLASAIMNAVLQQKRFTLDFSNLIVQ</sequence>
<keyword evidence="3" id="KW-1185">Reference proteome</keyword>
<accession>A0ABZ1DTA3</accession>
<keyword evidence="2" id="KW-0614">Plasmid</keyword>
<evidence type="ECO:0000313" key="3">
    <source>
        <dbReference type="Proteomes" id="UP001322785"/>
    </source>
</evidence>
<dbReference type="Gene3D" id="1.10.1040.10">
    <property type="entry name" value="N-(1-d-carboxylethyl)-l-norvaline Dehydrogenase, domain 2"/>
    <property type="match status" value="1"/>
</dbReference>
<feature type="domain" description="Glycerol-3-phosphate dehydrogenase NAD-dependent C-terminal" evidence="1">
    <location>
        <begin position="11"/>
        <end position="104"/>
    </location>
</feature>
<geneLocation type="plasmid" evidence="2 3">
    <name>pRinCIP108029d</name>
</geneLocation>
<dbReference type="InterPro" id="IPR013328">
    <property type="entry name" value="6PGD_dom2"/>
</dbReference>
<dbReference type="Pfam" id="PF07479">
    <property type="entry name" value="NAD_Gly3P_dh_C"/>
    <property type="match status" value="1"/>
</dbReference>
<protein>
    <submittedName>
        <fullName evidence="2">NAD(P)H-dependent glycerol-3-phosphate dehydrogenase</fullName>
    </submittedName>
</protein>
<dbReference type="InterPro" id="IPR006109">
    <property type="entry name" value="G3P_DH_NAD-dep_C"/>
</dbReference>
<reference evidence="2 3" key="1">
    <citation type="submission" date="2023-12" db="EMBL/GenBank/DDBJ databases">
        <authorList>
            <person name="Menendez E."/>
            <person name="Kaur S."/>
            <person name="Flores-Felix J.D."/>
            <person name="diCenzo G.C."/>
            <person name="Peix A."/>
            <person name="Velazquez E."/>
        </authorList>
    </citation>
    <scope>NUCLEOTIDE SEQUENCE [LARGE SCALE GENOMIC DNA]</scope>
    <source>
        <strain evidence="2 3">CIP 108029</strain>
        <plasmid evidence="2 3">pRinCIP108029d</plasmid>
    </source>
</reference>
<dbReference type="SUPFAM" id="SSF48179">
    <property type="entry name" value="6-phosphogluconate dehydrogenase C-terminal domain-like"/>
    <property type="match status" value="1"/>
</dbReference>
<proteinExistence type="predicted"/>
<dbReference type="Proteomes" id="UP001322785">
    <property type="component" value="Plasmid pRinCIP108029d"/>
</dbReference>